<dbReference type="Gene3D" id="3.30.160.170">
    <property type="entry name" value="FlaG-like"/>
    <property type="match status" value="1"/>
</dbReference>
<evidence type="ECO:0000313" key="1">
    <source>
        <dbReference type="EMBL" id="SEO52219.1"/>
    </source>
</evidence>
<name>A0A1H8QDA6_9BACI</name>
<accession>A0A1H8QDA6</accession>
<dbReference type="EMBL" id="FODJ01000008">
    <property type="protein sequence ID" value="SEO52219.1"/>
    <property type="molecule type" value="Genomic_DNA"/>
</dbReference>
<gene>
    <name evidence="1" type="ORF">SAMN04488134_108129</name>
</gene>
<evidence type="ECO:0000313" key="2">
    <source>
        <dbReference type="Proteomes" id="UP000199300"/>
    </source>
</evidence>
<dbReference type="NCBIfam" id="NF005834">
    <property type="entry name" value="PRK07738.1"/>
    <property type="match status" value="1"/>
</dbReference>
<dbReference type="RefSeq" id="WP_091498485.1">
    <property type="nucleotide sequence ID" value="NZ_FODJ01000008.1"/>
</dbReference>
<dbReference type="InterPro" id="IPR005186">
    <property type="entry name" value="FlaG"/>
</dbReference>
<proteinExistence type="predicted"/>
<organism evidence="1 2">
    <name type="scientific">Amphibacillus marinus</name>
    <dbReference type="NCBI Taxonomy" id="872970"/>
    <lineage>
        <taxon>Bacteria</taxon>
        <taxon>Bacillati</taxon>
        <taxon>Bacillota</taxon>
        <taxon>Bacilli</taxon>
        <taxon>Bacillales</taxon>
        <taxon>Bacillaceae</taxon>
        <taxon>Amphibacillus</taxon>
    </lineage>
</organism>
<dbReference type="InterPro" id="IPR035924">
    <property type="entry name" value="FlaG-like_sf"/>
</dbReference>
<keyword evidence="1" id="KW-0282">Flagellum</keyword>
<keyword evidence="1" id="KW-0966">Cell projection</keyword>
<dbReference type="Pfam" id="PF03646">
    <property type="entry name" value="FlaG"/>
    <property type="match status" value="1"/>
</dbReference>
<dbReference type="AlphaFoldDB" id="A0A1H8QDA6"/>
<dbReference type="SUPFAM" id="SSF160214">
    <property type="entry name" value="FlaG-like"/>
    <property type="match status" value="1"/>
</dbReference>
<protein>
    <submittedName>
        <fullName evidence="1">Flagellar protein FlaG</fullName>
    </submittedName>
</protein>
<sequence length="114" mass="13152">MDVSRLFSGTTFTPQASGDYVSDVRAKIQQSGTNMDQAQVDRVQVESMVEGLNDFLQPINRTIRFELHDKLDRYYVKVVDRFTDEVIREVPPEQMLDIYAAMAEFMGLIVDERI</sequence>
<dbReference type="PANTHER" id="PTHR37166">
    <property type="entry name" value="PROTEIN FLAG"/>
    <property type="match status" value="1"/>
</dbReference>
<keyword evidence="2" id="KW-1185">Reference proteome</keyword>
<reference evidence="1 2" key="1">
    <citation type="submission" date="2016-10" db="EMBL/GenBank/DDBJ databases">
        <authorList>
            <person name="de Groot N.N."/>
        </authorList>
    </citation>
    <scope>NUCLEOTIDE SEQUENCE [LARGE SCALE GENOMIC DNA]</scope>
    <source>
        <strain evidence="1 2">CGMCC 1.10434</strain>
    </source>
</reference>
<dbReference type="OrthoDB" id="9799867at2"/>
<dbReference type="STRING" id="872970.SAMN04488134_108129"/>
<dbReference type="PANTHER" id="PTHR37166:SF1">
    <property type="entry name" value="PROTEIN FLAG"/>
    <property type="match status" value="1"/>
</dbReference>
<dbReference type="Proteomes" id="UP000199300">
    <property type="component" value="Unassembled WGS sequence"/>
</dbReference>
<keyword evidence="1" id="KW-0969">Cilium</keyword>